<organism evidence="1 2">
    <name type="scientific">Avena sativa</name>
    <name type="common">Oat</name>
    <dbReference type="NCBI Taxonomy" id="4498"/>
    <lineage>
        <taxon>Eukaryota</taxon>
        <taxon>Viridiplantae</taxon>
        <taxon>Streptophyta</taxon>
        <taxon>Embryophyta</taxon>
        <taxon>Tracheophyta</taxon>
        <taxon>Spermatophyta</taxon>
        <taxon>Magnoliopsida</taxon>
        <taxon>Liliopsida</taxon>
        <taxon>Poales</taxon>
        <taxon>Poaceae</taxon>
        <taxon>BOP clade</taxon>
        <taxon>Pooideae</taxon>
        <taxon>Poodae</taxon>
        <taxon>Poeae</taxon>
        <taxon>Poeae Chloroplast Group 1 (Aveneae type)</taxon>
        <taxon>Aveninae</taxon>
        <taxon>Avena</taxon>
    </lineage>
</organism>
<evidence type="ECO:0000313" key="1">
    <source>
        <dbReference type="EnsemblPlants" id="AVESA.00010b.r2.1AG0047310.2.CDS"/>
    </source>
</evidence>
<reference evidence="1" key="1">
    <citation type="submission" date="2021-05" db="EMBL/GenBank/DDBJ databases">
        <authorList>
            <person name="Scholz U."/>
            <person name="Mascher M."/>
            <person name="Fiebig A."/>
        </authorList>
    </citation>
    <scope>NUCLEOTIDE SEQUENCE [LARGE SCALE GENOMIC DNA]</scope>
</reference>
<name>A0ACD5TFX2_AVESA</name>
<protein>
    <submittedName>
        <fullName evidence="1">Uncharacterized protein</fullName>
    </submittedName>
</protein>
<reference evidence="1" key="2">
    <citation type="submission" date="2025-09" db="UniProtKB">
        <authorList>
            <consortium name="EnsemblPlants"/>
        </authorList>
    </citation>
    <scope>IDENTIFICATION</scope>
</reference>
<evidence type="ECO:0000313" key="2">
    <source>
        <dbReference type="Proteomes" id="UP001732700"/>
    </source>
</evidence>
<sequence>MDVVGMVGRGVGRVMYSVATPFHPFGGAVDIIVVEQPDGSYRSTPWYVRFGKFQGVLKGAEKVVTITVNGVDASFHMLLDNSGQAYFMRELVPGSEDSGAGPVDAISEPEAPLRSKSDGELYMGSTDLGSSELNEEDQEEQTGDDFDYSKLEEAEDLANQADGGTSEMLLVSVNGCVLTAPISSTEESMEDVQLSSDPQFHLGPGQSSSGDFSRNGEVWEAGILDELYISQEKVKFDSGHQSEALEKLREVSIVKDGSLDISVNESETLHVSVKDGEACVASTHEAEVQVNDGEACVASTHEAEVQVVSQSETNGLNCQLLNVEDDEAHDVSVNNIEGYQPLPDKDEALDVLENNDEAYQPLTSEEEACDVPLVQNGNACKSPSKVITVCDGSDENIEDAVQVVPWSGNNGLNYQLLNVEDVAHDIAEDNDKGYQSLPKKVEVLDVLANSDEADQPLADEDGACDVPLVQNNEDCKYPSKEDMVCDESNGNIEDEIEGVSWSNNNGPNHQSLTVEGEACDVSGNTDEGDQLLPNKNEALDVLENNDESYQPVSNEDDACDIPLVQSDETCNSPAKASKVRDDSNENVNASFSRYDTFKSCLDLTSQDDGDSGTEPFSPEFDHHGNSGLSPSNHSDIDIDLQEGGSETAHSDQSDPSKHLEEVDVSEITSDDNITQSEDLCCEEGSDDRSKDTTTPSKIGTCKSDRLRSSPRISDKDKLGSIPENPTAEEELNKEEHPQLQKGLGFEISLCGHMLRPGMGRTSADEVFQQHLVSEEDLKVSGPAIIKNANLIVKVDGNYFIWSKVSHVVLGKAVFGPDFSVEPVDAIAVERQETPRSGEDSLGMSPSSRRWRLWPIPFRISRSLQRSNSDSSEDIFLDTETVLSPMDEQAPENNKNQSPRKQFVRTLIPTSEQVSSLNLKEGQNIITFSFCTRVFGKQQVEAHMYVWKWNAKIVISDVDGTITRSDVLGQVMPLVGRDWSQSGVARLFSAIKENGYQLIFLSARAIVQAYLTKSFLFNLKQDGKVLPNGPVVISPDGLFPSLYREVIRRAPHEFKIACLEDIKALFPSDHNPFYAGFGNRDTDELSYRKMGIPKGKIFIINPKGEVAINSSVDVKSYTSLHTLVNDMFPPTTMVEQEDYNSWNYWKVPLPDVDL</sequence>
<accession>A0ACD5TFX2</accession>
<keyword evidence="2" id="KW-1185">Reference proteome</keyword>
<proteinExistence type="predicted"/>
<dbReference type="Proteomes" id="UP001732700">
    <property type="component" value="Chromosome 1A"/>
</dbReference>
<dbReference type="EnsemblPlants" id="AVESA.00010b.r2.1AG0047310.2">
    <property type="protein sequence ID" value="AVESA.00010b.r2.1AG0047310.2.CDS"/>
    <property type="gene ID" value="AVESA.00010b.r2.1AG0047310"/>
</dbReference>